<proteinExistence type="predicted"/>
<name>A0A511QFS9_9VIBR</name>
<feature type="signal peptide" evidence="1">
    <location>
        <begin position="1"/>
        <end position="30"/>
    </location>
</feature>
<keyword evidence="3" id="KW-1185">Reference proteome</keyword>
<dbReference type="AlphaFoldDB" id="A0A511QFS9"/>
<feature type="chain" id="PRO_5021787803" description="Lipoprotein" evidence="1">
    <location>
        <begin position="31"/>
        <end position="161"/>
    </location>
</feature>
<reference evidence="2 3" key="1">
    <citation type="submission" date="2019-07" db="EMBL/GenBank/DDBJ databases">
        <title>Whole genome shotgun sequence of Vibrio sagamiensis NBRC 104589.</title>
        <authorList>
            <person name="Hosoyama A."/>
            <person name="Uohara A."/>
            <person name="Ohji S."/>
            <person name="Ichikawa N."/>
        </authorList>
    </citation>
    <scope>NUCLEOTIDE SEQUENCE [LARGE SCALE GENOMIC DNA]</scope>
    <source>
        <strain evidence="2 3">NBRC 104589</strain>
    </source>
</reference>
<dbReference type="EMBL" id="BJXJ01000019">
    <property type="protein sequence ID" value="GEM76006.1"/>
    <property type="molecule type" value="Genomic_DNA"/>
</dbReference>
<dbReference type="PROSITE" id="PS51257">
    <property type="entry name" value="PROKAR_LIPOPROTEIN"/>
    <property type="match status" value="1"/>
</dbReference>
<dbReference type="Proteomes" id="UP000321922">
    <property type="component" value="Unassembled WGS sequence"/>
</dbReference>
<comment type="caution">
    <text evidence="2">The sequence shown here is derived from an EMBL/GenBank/DDBJ whole genome shotgun (WGS) entry which is preliminary data.</text>
</comment>
<evidence type="ECO:0008006" key="4">
    <source>
        <dbReference type="Google" id="ProtNLM"/>
    </source>
</evidence>
<protein>
    <recommendedName>
        <fullName evidence="4">Lipoprotein</fullName>
    </recommendedName>
</protein>
<evidence type="ECO:0000256" key="1">
    <source>
        <dbReference type="SAM" id="SignalP"/>
    </source>
</evidence>
<organism evidence="2 3">
    <name type="scientific">Vibrio sagamiensis NBRC 104589</name>
    <dbReference type="NCBI Taxonomy" id="1219064"/>
    <lineage>
        <taxon>Bacteria</taxon>
        <taxon>Pseudomonadati</taxon>
        <taxon>Pseudomonadota</taxon>
        <taxon>Gammaproteobacteria</taxon>
        <taxon>Vibrionales</taxon>
        <taxon>Vibrionaceae</taxon>
        <taxon>Vibrio</taxon>
    </lineage>
</organism>
<sequence length="161" mass="18654">MLSIIMKTSLKSILSAILLMSIFGCSQSFKDENVYIVHEIKNEGNINYTLPFSKAINSEIKNGTVSWIHGINIYHTNNISKERLYQLKIDLENIYDFSPKFTSIDNYQDRQLLLWEVHVSDQRLIQCEAWEVPNGHHLMNEIEIDQFLNGTACSSLEVWSK</sequence>
<accession>A0A511QFS9</accession>
<gene>
    <name evidence="2" type="ORF">VSA01S_21180</name>
</gene>
<evidence type="ECO:0000313" key="2">
    <source>
        <dbReference type="EMBL" id="GEM76006.1"/>
    </source>
</evidence>
<keyword evidence="1" id="KW-0732">Signal</keyword>
<evidence type="ECO:0000313" key="3">
    <source>
        <dbReference type="Proteomes" id="UP000321922"/>
    </source>
</evidence>